<reference evidence="9" key="1">
    <citation type="submission" date="2016-10" db="EMBL/GenBank/DDBJ databases">
        <authorList>
            <person name="Varghese N."/>
            <person name="Submissions S."/>
        </authorList>
    </citation>
    <scope>NUCLEOTIDE SEQUENCE [LARGE SCALE GENOMIC DNA]</scope>
    <source>
        <strain evidence="9">LMG 26383,CCUG 61248,R- 45681</strain>
    </source>
</reference>
<keyword evidence="9" id="KW-1185">Reference proteome</keyword>
<feature type="domain" description="Major facilitator superfamily (MFS) profile" evidence="7">
    <location>
        <begin position="1"/>
        <end position="376"/>
    </location>
</feature>
<evidence type="ECO:0000259" key="7">
    <source>
        <dbReference type="PROSITE" id="PS50850"/>
    </source>
</evidence>
<feature type="transmembrane region" description="Helical" evidence="6">
    <location>
        <begin position="158"/>
        <end position="177"/>
    </location>
</feature>
<feature type="transmembrane region" description="Helical" evidence="6">
    <location>
        <begin position="351"/>
        <end position="371"/>
    </location>
</feature>
<accession>A0A1H7P7N4</accession>
<dbReference type="Gene3D" id="1.20.1250.20">
    <property type="entry name" value="MFS general substrate transporter like domains"/>
    <property type="match status" value="2"/>
</dbReference>
<evidence type="ECO:0000256" key="5">
    <source>
        <dbReference type="SAM" id="MobiDB-lite"/>
    </source>
</evidence>
<organism evidence="8 9">
    <name type="scientific">Bosea lupini</name>
    <dbReference type="NCBI Taxonomy" id="1036779"/>
    <lineage>
        <taxon>Bacteria</taxon>
        <taxon>Pseudomonadati</taxon>
        <taxon>Pseudomonadota</taxon>
        <taxon>Alphaproteobacteria</taxon>
        <taxon>Hyphomicrobiales</taxon>
        <taxon>Boseaceae</taxon>
        <taxon>Bosea</taxon>
    </lineage>
</organism>
<dbReference type="GO" id="GO:0022857">
    <property type="term" value="F:transmembrane transporter activity"/>
    <property type="evidence" value="ECO:0007669"/>
    <property type="project" value="InterPro"/>
</dbReference>
<proteinExistence type="predicted"/>
<dbReference type="AlphaFoldDB" id="A0A1H7P7N4"/>
<dbReference type="Proteomes" id="UP000199664">
    <property type="component" value="Unassembled WGS sequence"/>
</dbReference>
<protein>
    <submittedName>
        <fullName evidence="8">Predicted arabinose efflux permease, MFS family</fullName>
    </submittedName>
</protein>
<dbReference type="SUPFAM" id="SSF103473">
    <property type="entry name" value="MFS general substrate transporter"/>
    <property type="match status" value="1"/>
</dbReference>
<dbReference type="InterPro" id="IPR047200">
    <property type="entry name" value="MFS_YcaD-like"/>
</dbReference>
<dbReference type="EMBL" id="FOAN01000003">
    <property type="protein sequence ID" value="SEL31629.1"/>
    <property type="molecule type" value="Genomic_DNA"/>
</dbReference>
<dbReference type="RefSeq" id="WP_091833590.1">
    <property type="nucleotide sequence ID" value="NZ_FOAN01000003.1"/>
</dbReference>
<dbReference type="STRING" id="1036779.SAMN04515666_103393"/>
<dbReference type="PANTHER" id="PTHR23521">
    <property type="entry name" value="TRANSPORTER MFS SUPERFAMILY"/>
    <property type="match status" value="1"/>
</dbReference>
<evidence type="ECO:0000256" key="6">
    <source>
        <dbReference type="SAM" id="Phobius"/>
    </source>
</evidence>
<feature type="transmembrane region" description="Helical" evidence="6">
    <location>
        <begin position="197"/>
        <end position="220"/>
    </location>
</feature>
<dbReference type="PANTHER" id="PTHR23521:SF3">
    <property type="entry name" value="MFS TRANSPORTER"/>
    <property type="match status" value="1"/>
</dbReference>
<keyword evidence="4 6" id="KW-0472">Membrane</keyword>
<dbReference type="GO" id="GO:0005886">
    <property type="term" value="C:plasma membrane"/>
    <property type="evidence" value="ECO:0007669"/>
    <property type="project" value="TreeGrafter"/>
</dbReference>
<dbReference type="InterPro" id="IPR011701">
    <property type="entry name" value="MFS"/>
</dbReference>
<dbReference type="CDD" id="cd17477">
    <property type="entry name" value="MFS_YcaD_like"/>
    <property type="match status" value="1"/>
</dbReference>
<feature type="transmembrane region" description="Helical" evidence="6">
    <location>
        <begin position="286"/>
        <end position="306"/>
    </location>
</feature>
<evidence type="ECO:0000256" key="1">
    <source>
        <dbReference type="ARBA" id="ARBA00004370"/>
    </source>
</evidence>
<sequence>MLVQIGTLIAATSLVQLANGFFNTFLSLRLTNEGFGPTLTGIVLSAYFVGFTIGAVWCGQVIQRIGHIRAYAAFAGMVVVGTSAMPLFVSPVGWIACRMAIGLGCVGLFITTESWLNAKAPPEQRGRIFSIYMVGTFLALAAGQLLIGKLPVETATPFNIIVALFALALVMVSTTRAEAPTLPAEASLPYGELTRQAPISVIGCVIAGMISSAFYALFPAWMARNAIPQETIALFMLVAVLGGFAFQVPVGRLSDRGDRRIVLAGLALGFSVAAVALDLVPRHLGAVLPVAALLGGFMSTLYPVCVAHALDRMPQDRVVAVSGRLILVSGIGSALGPLLGAQVMARLDINGLLYFMAAISALLAAMAALRIRQRAAPEQMSERPFAIIDPMTAPISQEPEATEADGSPRPLPA</sequence>
<dbReference type="Pfam" id="PF07690">
    <property type="entry name" value="MFS_1"/>
    <property type="match status" value="1"/>
</dbReference>
<dbReference type="InterPro" id="IPR020846">
    <property type="entry name" value="MFS_dom"/>
</dbReference>
<dbReference type="OrthoDB" id="9810614at2"/>
<evidence type="ECO:0000256" key="2">
    <source>
        <dbReference type="ARBA" id="ARBA00022692"/>
    </source>
</evidence>
<evidence type="ECO:0000313" key="8">
    <source>
        <dbReference type="EMBL" id="SEL31629.1"/>
    </source>
</evidence>
<keyword evidence="2 6" id="KW-0812">Transmembrane</keyword>
<feature type="transmembrane region" description="Helical" evidence="6">
    <location>
        <begin position="70"/>
        <end position="89"/>
    </location>
</feature>
<feature type="transmembrane region" description="Helical" evidence="6">
    <location>
        <begin position="232"/>
        <end position="249"/>
    </location>
</feature>
<feature type="region of interest" description="Disordered" evidence="5">
    <location>
        <begin position="392"/>
        <end position="413"/>
    </location>
</feature>
<feature type="transmembrane region" description="Helical" evidence="6">
    <location>
        <begin position="261"/>
        <end position="280"/>
    </location>
</feature>
<feature type="transmembrane region" description="Helical" evidence="6">
    <location>
        <begin position="36"/>
        <end position="58"/>
    </location>
</feature>
<dbReference type="Pfam" id="PF00083">
    <property type="entry name" value="Sugar_tr"/>
    <property type="match status" value="1"/>
</dbReference>
<dbReference type="InterPro" id="IPR036259">
    <property type="entry name" value="MFS_trans_sf"/>
</dbReference>
<feature type="transmembrane region" description="Helical" evidence="6">
    <location>
        <begin position="95"/>
        <end position="116"/>
    </location>
</feature>
<evidence type="ECO:0000256" key="3">
    <source>
        <dbReference type="ARBA" id="ARBA00022989"/>
    </source>
</evidence>
<feature type="transmembrane region" description="Helical" evidence="6">
    <location>
        <begin position="128"/>
        <end position="146"/>
    </location>
</feature>
<dbReference type="InterPro" id="IPR005828">
    <property type="entry name" value="MFS_sugar_transport-like"/>
</dbReference>
<gene>
    <name evidence="8" type="ORF">SAMN04515666_103393</name>
</gene>
<dbReference type="PROSITE" id="PS50850">
    <property type="entry name" value="MFS"/>
    <property type="match status" value="1"/>
</dbReference>
<comment type="subcellular location">
    <subcellularLocation>
        <location evidence="1">Membrane</location>
    </subcellularLocation>
</comment>
<feature type="transmembrane region" description="Helical" evidence="6">
    <location>
        <begin position="318"/>
        <end position="339"/>
    </location>
</feature>
<evidence type="ECO:0000313" key="9">
    <source>
        <dbReference type="Proteomes" id="UP000199664"/>
    </source>
</evidence>
<evidence type="ECO:0000256" key="4">
    <source>
        <dbReference type="ARBA" id="ARBA00023136"/>
    </source>
</evidence>
<name>A0A1H7P7N4_9HYPH</name>
<keyword evidence="3 6" id="KW-1133">Transmembrane helix</keyword>